<keyword evidence="2" id="KW-1185">Reference proteome</keyword>
<reference evidence="1" key="2">
    <citation type="submission" date="2020-06" db="EMBL/GenBank/DDBJ databases">
        <title>Helianthus annuus Genome sequencing and assembly Release 2.</title>
        <authorList>
            <person name="Gouzy J."/>
            <person name="Langlade N."/>
            <person name="Munos S."/>
        </authorList>
    </citation>
    <scope>NUCLEOTIDE SEQUENCE</scope>
    <source>
        <tissue evidence="1">Leaves</tissue>
    </source>
</reference>
<evidence type="ECO:0000313" key="2">
    <source>
        <dbReference type="Proteomes" id="UP000215914"/>
    </source>
</evidence>
<sequence>MDPIDRLFPFLQSTKDQIIEGSTKRSHERQTPNRSRKMIFRKLIF</sequence>
<comment type="caution">
    <text evidence="1">The sequence shown here is derived from an EMBL/GenBank/DDBJ whole genome shotgun (WGS) entry which is preliminary data.</text>
</comment>
<accession>A0A9K3DT73</accession>
<proteinExistence type="predicted"/>
<evidence type="ECO:0000313" key="1">
    <source>
        <dbReference type="EMBL" id="KAF5759818.1"/>
    </source>
</evidence>
<dbReference type="EMBL" id="MNCJ02000331">
    <property type="protein sequence ID" value="KAF5759818.1"/>
    <property type="molecule type" value="Genomic_DNA"/>
</dbReference>
<reference evidence="1" key="1">
    <citation type="journal article" date="2017" name="Nature">
        <title>The sunflower genome provides insights into oil metabolism, flowering and Asterid evolution.</title>
        <authorList>
            <person name="Badouin H."/>
            <person name="Gouzy J."/>
            <person name="Grassa C.J."/>
            <person name="Murat F."/>
            <person name="Staton S.E."/>
            <person name="Cottret L."/>
            <person name="Lelandais-Briere C."/>
            <person name="Owens G.L."/>
            <person name="Carrere S."/>
            <person name="Mayjonade B."/>
            <person name="Legrand L."/>
            <person name="Gill N."/>
            <person name="Kane N.C."/>
            <person name="Bowers J.E."/>
            <person name="Hubner S."/>
            <person name="Bellec A."/>
            <person name="Berard A."/>
            <person name="Berges H."/>
            <person name="Blanchet N."/>
            <person name="Boniface M.C."/>
            <person name="Brunel D."/>
            <person name="Catrice O."/>
            <person name="Chaidir N."/>
            <person name="Claudel C."/>
            <person name="Donnadieu C."/>
            <person name="Faraut T."/>
            <person name="Fievet G."/>
            <person name="Helmstetter N."/>
            <person name="King M."/>
            <person name="Knapp S.J."/>
            <person name="Lai Z."/>
            <person name="Le Paslier M.C."/>
            <person name="Lippi Y."/>
            <person name="Lorenzon L."/>
            <person name="Mandel J.R."/>
            <person name="Marage G."/>
            <person name="Marchand G."/>
            <person name="Marquand E."/>
            <person name="Bret-Mestries E."/>
            <person name="Morien E."/>
            <person name="Nambeesan S."/>
            <person name="Nguyen T."/>
            <person name="Pegot-Espagnet P."/>
            <person name="Pouilly N."/>
            <person name="Raftis F."/>
            <person name="Sallet E."/>
            <person name="Schiex T."/>
            <person name="Thomas J."/>
            <person name="Vandecasteele C."/>
            <person name="Vares D."/>
            <person name="Vear F."/>
            <person name="Vautrin S."/>
            <person name="Crespi M."/>
            <person name="Mangin B."/>
            <person name="Burke J.M."/>
            <person name="Salse J."/>
            <person name="Munos S."/>
            <person name="Vincourt P."/>
            <person name="Rieseberg L.H."/>
            <person name="Langlade N.B."/>
        </authorList>
    </citation>
    <scope>NUCLEOTIDE SEQUENCE</scope>
    <source>
        <tissue evidence="1">Leaves</tissue>
    </source>
</reference>
<dbReference type="AlphaFoldDB" id="A0A9K3DT73"/>
<protein>
    <submittedName>
        <fullName evidence="1">Uncharacterized protein</fullName>
    </submittedName>
</protein>
<name>A0A9K3DT73_HELAN</name>
<organism evidence="1 2">
    <name type="scientific">Helianthus annuus</name>
    <name type="common">Common sunflower</name>
    <dbReference type="NCBI Taxonomy" id="4232"/>
    <lineage>
        <taxon>Eukaryota</taxon>
        <taxon>Viridiplantae</taxon>
        <taxon>Streptophyta</taxon>
        <taxon>Embryophyta</taxon>
        <taxon>Tracheophyta</taxon>
        <taxon>Spermatophyta</taxon>
        <taxon>Magnoliopsida</taxon>
        <taxon>eudicotyledons</taxon>
        <taxon>Gunneridae</taxon>
        <taxon>Pentapetalae</taxon>
        <taxon>asterids</taxon>
        <taxon>campanulids</taxon>
        <taxon>Asterales</taxon>
        <taxon>Asteraceae</taxon>
        <taxon>Asteroideae</taxon>
        <taxon>Heliantheae alliance</taxon>
        <taxon>Heliantheae</taxon>
        <taxon>Helianthus</taxon>
    </lineage>
</organism>
<gene>
    <name evidence="1" type="ORF">HanXRQr2_Chr16g0745961</name>
</gene>
<dbReference type="Gramene" id="mRNA:HanXRQr2_Chr16g0745961">
    <property type="protein sequence ID" value="mRNA:HanXRQr2_Chr16g0745961"/>
    <property type="gene ID" value="HanXRQr2_Chr16g0745961"/>
</dbReference>
<dbReference type="Proteomes" id="UP000215914">
    <property type="component" value="Unassembled WGS sequence"/>
</dbReference>